<proteinExistence type="predicted"/>
<evidence type="ECO:0000313" key="3">
    <source>
        <dbReference type="Proteomes" id="UP000190890"/>
    </source>
</evidence>
<accession>A0A1S8TB42</accession>
<dbReference type="AlphaFoldDB" id="A0A1S8TB42"/>
<feature type="transmembrane region" description="Helical" evidence="1">
    <location>
        <begin position="214"/>
        <end position="235"/>
    </location>
</feature>
<name>A0A1S8TB42_9CLOT</name>
<dbReference type="Proteomes" id="UP000190890">
    <property type="component" value="Unassembled WGS sequence"/>
</dbReference>
<protein>
    <submittedName>
        <fullName evidence="2">Uncharacterized protein</fullName>
    </submittedName>
</protein>
<gene>
    <name evidence="2" type="ORF">CLPUN_36190</name>
</gene>
<comment type="caution">
    <text evidence="2">The sequence shown here is derived from an EMBL/GenBank/DDBJ whole genome shotgun (WGS) entry which is preliminary data.</text>
</comment>
<dbReference type="OrthoDB" id="2329224at2"/>
<sequence>MYTIEQVMSVVNKDPWAFAILAFLVYGFGFAQYFTSMALVIREKKAPFYFWQHAWYFGHDLTFVTLFGMWFYTIDFWIFKVLWAGCVVFVFIEIFSLYMAVKYERNEIWGKYNTDGKISEKSAWIRGIIGYILGFVLFYTIRLAIGDIMCLGLMMSTNVTVALAPQFLTEERKSRAGGSIILALFIIGGTIFTFSPPGIGMWTTVAPVFNQPWYYTLGIVSLICSIRYLIVLLKFPKKQPVGSKRPIL</sequence>
<feature type="transmembrane region" description="Helical" evidence="1">
    <location>
        <begin position="122"/>
        <end position="139"/>
    </location>
</feature>
<keyword evidence="1" id="KW-1133">Transmembrane helix</keyword>
<feature type="transmembrane region" description="Helical" evidence="1">
    <location>
        <begin position="176"/>
        <end position="194"/>
    </location>
</feature>
<evidence type="ECO:0000256" key="1">
    <source>
        <dbReference type="SAM" id="Phobius"/>
    </source>
</evidence>
<dbReference type="RefSeq" id="WP_077848631.1">
    <property type="nucleotide sequence ID" value="NZ_LZZM01000192.1"/>
</dbReference>
<organism evidence="2 3">
    <name type="scientific">Clostridium puniceum</name>
    <dbReference type="NCBI Taxonomy" id="29367"/>
    <lineage>
        <taxon>Bacteria</taxon>
        <taxon>Bacillati</taxon>
        <taxon>Bacillota</taxon>
        <taxon>Clostridia</taxon>
        <taxon>Eubacteriales</taxon>
        <taxon>Clostridiaceae</taxon>
        <taxon>Clostridium</taxon>
    </lineage>
</organism>
<dbReference type="EMBL" id="LZZM01000192">
    <property type="protein sequence ID" value="OOM74892.1"/>
    <property type="molecule type" value="Genomic_DNA"/>
</dbReference>
<reference evidence="2 3" key="1">
    <citation type="submission" date="2016-05" db="EMBL/GenBank/DDBJ databases">
        <title>Microbial solvent formation.</title>
        <authorList>
            <person name="Poehlein A."/>
            <person name="Montoya Solano J.D."/>
            <person name="Flitsch S."/>
            <person name="Krabben P."/>
            <person name="Duerre P."/>
            <person name="Daniel R."/>
        </authorList>
    </citation>
    <scope>NUCLEOTIDE SEQUENCE [LARGE SCALE GENOMIC DNA]</scope>
    <source>
        <strain evidence="2 3">DSM 2619</strain>
    </source>
</reference>
<feature type="transmembrane region" description="Helical" evidence="1">
    <location>
        <begin position="53"/>
        <end position="72"/>
    </location>
</feature>
<feature type="transmembrane region" description="Helical" evidence="1">
    <location>
        <begin position="16"/>
        <end position="41"/>
    </location>
</feature>
<keyword evidence="1" id="KW-0812">Transmembrane</keyword>
<keyword evidence="3" id="KW-1185">Reference proteome</keyword>
<feature type="transmembrane region" description="Helical" evidence="1">
    <location>
        <begin position="78"/>
        <end position="101"/>
    </location>
</feature>
<keyword evidence="1" id="KW-0472">Membrane</keyword>
<evidence type="ECO:0000313" key="2">
    <source>
        <dbReference type="EMBL" id="OOM74892.1"/>
    </source>
</evidence>
<feature type="transmembrane region" description="Helical" evidence="1">
    <location>
        <begin position="145"/>
        <end position="164"/>
    </location>
</feature>